<dbReference type="Gene3D" id="3.20.20.70">
    <property type="entry name" value="Aldolase class I"/>
    <property type="match status" value="1"/>
</dbReference>
<sequence>GQEYNAWSGDGGNPPDHTTILPFTRLLGGPMDFTPGIFDLFFDAAGRPDNRVNTTLAKQLALYVVIYSPMQMAADLPENYEGHPASAFIRDVPADWEKTVPLHASIGDFVTIARKERGGDDWYIGSITDENGRTLEAKLSFLDVDREYEATIYADAPGADWKERPSMIEIRKERVRASSVLEIRLAPGGGQAIRVAPVVSPSPE</sequence>
<keyword evidence="2" id="KW-0378">Hydrolase</keyword>
<proteinExistence type="predicted"/>
<dbReference type="InterPro" id="IPR052720">
    <property type="entry name" value="Glycosyl_hydrolase_97"/>
</dbReference>
<reference evidence="2" key="1">
    <citation type="journal article" date="2020" name="mSystems">
        <title>Genome- and Community-Level Interaction Insights into Carbon Utilization and Element Cycling Functions of Hydrothermarchaeota in Hydrothermal Sediment.</title>
        <authorList>
            <person name="Zhou Z."/>
            <person name="Liu Y."/>
            <person name="Xu W."/>
            <person name="Pan J."/>
            <person name="Luo Z.H."/>
            <person name="Li M."/>
        </authorList>
    </citation>
    <scope>NUCLEOTIDE SEQUENCE [LARGE SCALE GENOMIC DNA]</scope>
    <source>
        <strain evidence="2">SpSt-1233</strain>
    </source>
</reference>
<name>A0A7V2AUZ7_UNCEI</name>
<dbReference type="PANTHER" id="PTHR35803">
    <property type="entry name" value="GLUCAN 1,4-ALPHA-GLUCOSIDASE SUSB-RELATED"/>
    <property type="match status" value="1"/>
</dbReference>
<evidence type="ECO:0000259" key="1">
    <source>
        <dbReference type="Pfam" id="PF14509"/>
    </source>
</evidence>
<dbReference type="PANTHER" id="PTHR35803:SF1">
    <property type="entry name" value="GLUCAN 1,4-ALPHA-GLUCOSIDASE SUSB"/>
    <property type="match status" value="1"/>
</dbReference>
<dbReference type="InterPro" id="IPR029483">
    <property type="entry name" value="GH97_C"/>
</dbReference>
<accession>A0A7V2AUZ7</accession>
<dbReference type="Proteomes" id="UP000886069">
    <property type="component" value="Unassembled WGS sequence"/>
</dbReference>
<organism evidence="2">
    <name type="scientific">Eiseniibacteriota bacterium</name>
    <dbReference type="NCBI Taxonomy" id="2212470"/>
    <lineage>
        <taxon>Bacteria</taxon>
        <taxon>Candidatus Eiseniibacteriota</taxon>
    </lineage>
</organism>
<feature type="non-terminal residue" evidence="2">
    <location>
        <position position="1"/>
    </location>
</feature>
<evidence type="ECO:0000313" key="2">
    <source>
        <dbReference type="EMBL" id="HER43780.1"/>
    </source>
</evidence>
<comment type="caution">
    <text evidence="2">The sequence shown here is derived from an EMBL/GenBank/DDBJ whole genome shotgun (WGS) entry which is preliminary data.</text>
</comment>
<dbReference type="Pfam" id="PF14509">
    <property type="entry name" value="GH97_C"/>
    <property type="match status" value="1"/>
</dbReference>
<dbReference type="GO" id="GO:0016787">
    <property type="term" value="F:hydrolase activity"/>
    <property type="evidence" value="ECO:0007669"/>
    <property type="project" value="UniProtKB-KW"/>
</dbReference>
<dbReference type="InterPro" id="IPR013785">
    <property type="entry name" value="Aldolase_TIM"/>
</dbReference>
<dbReference type="AlphaFoldDB" id="A0A7V2AUZ7"/>
<protein>
    <submittedName>
        <fullName evidence="2">Glycoside hydrolase family 97 protein</fullName>
    </submittedName>
</protein>
<gene>
    <name evidence="2" type="ORF">ENO08_04910</name>
</gene>
<dbReference type="EMBL" id="DSEC01000344">
    <property type="protein sequence ID" value="HER43780.1"/>
    <property type="molecule type" value="Genomic_DNA"/>
</dbReference>
<feature type="domain" description="Glycosyl-hydrolase 97 C-terminal oligomerisation" evidence="1">
    <location>
        <begin position="95"/>
        <end position="195"/>
    </location>
</feature>